<evidence type="ECO:0000259" key="2">
    <source>
        <dbReference type="Pfam" id="PF00857"/>
    </source>
</evidence>
<feature type="domain" description="Isochorismatase-like" evidence="2">
    <location>
        <begin position="137"/>
        <end position="291"/>
    </location>
</feature>
<dbReference type="Pfam" id="PF00857">
    <property type="entry name" value="Isochorismatase"/>
    <property type="match status" value="2"/>
</dbReference>
<comment type="similarity">
    <text evidence="1">Belongs to the isochorismatase family.</text>
</comment>
<reference evidence="3" key="1">
    <citation type="submission" date="2020-06" db="EMBL/GenBank/DDBJ databases">
        <authorList>
            <person name="Li T."/>
            <person name="Hu X."/>
            <person name="Zhang T."/>
            <person name="Song X."/>
            <person name="Zhang H."/>
            <person name="Dai N."/>
            <person name="Sheng W."/>
            <person name="Hou X."/>
            <person name="Wei L."/>
        </authorList>
    </citation>
    <scope>NUCLEOTIDE SEQUENCE</scope>
    <source>
        <strain evidence="3">G02</strain>
        <tissue evidence="3">Leaf</tissue>
    </source>
</reference>
<feature type="domain" description="Isochorismatase-like" evidence="2">
    <location>
        <begin position="43"/>
        <end position="135"/>
    </location>
</feature>
<name>A0AAW2V976_SESRA</name>
<dbReference type="CDD" id="cd00431">
    <property type="entry name" value="cysteine_hydrolases"/>
    <property type="match status" value="2"/>
</dbReference>
<organism evidence="3">
    <name type="scientific">Sesamum radiatum</name>
    <name type="common">Black benniseed</name>
    <dbReference type="NCBI Taxonomy" id="300843"/>
    <lineage>
        <taxon>Eukaryota</taxon>
        <taxon>Viridiplantae</taxon>
        <taxon>Streptophyta</taxon>
        <taxon>Embryophyta</taxon>
        <taxon>Tracheophyta</taxon>
        <taxon>Spermatophyta</taxon>
        <taxon>Magnoliopsida</taxon>
        <taxon>eudicotyledons</taxon>
        <taxon>Gunneridae</taxon>
        <taxon>Pentapetalae</taxon>
        <taxon>asterids</taxon>
        <taxon>lamiids</taxon>
        <taxon>Lamiales</taxon>
        <taxon>Pedaliaceae</taxon>
        <taxon>Sesamum</taxon>
    </lineage>
</organism>
<dbReference type="InterPro" id="IPR036380">
    <property type="entry name" value="Isochorismatase-like_sf"/>
</dbReference>
<accession>A0AAW2V976</accession>
<proteinExistence type="inferred from homology"/>
<dbReference type="Gene3D" id="3.40.50.850">
    <property type="entry name" value="Isochorismatase-like"/>
    <property type="match status" value="2"/>
</dbReference>
<comment type="caution">
    <text evidence="3">The sequence shown here is derived from an EMBL/GenBank/DDBJ whole genome shotgun (WGS) entry which is preliminary data.</text>
</comment>
<dbReference type="SUPFAM" id="SSF52499">
    <property type="entry name" value="Isochorismatase-like hydrolases"/>
    <property type="match status" value="2"/>
</dbReference>
<sequence length="300" mass="32969">MGASELKWKNTALLVIDMQVVREHDPLGRDVELFRRHLYAADKPKPTSMGSVGAELADGLVIKDGDYKLVKMRFSAFFNTHLHSYLQGAGVNKLVITGVQTPNCIRQTVFDAVALDYHKVTVIVDATAAATPDIHIDGEAIVPNVIKAVEVARSRSIPVVWVVREHDPLGRDVELCRRHFYSADKLKPAAKGSIGAELVEGLVIEDDDYKLVKTRFSAFFNTHLHSYLQGAGVNNLVITGVQTPNCIRQTAFDAVAFDYHTVTVIVDATAAATPDIHNANIIDMKNIGIATPTLEEWCKI</sequence>
<evidence type="ECO:0000313" key="3">
    <source>
        <dbReference type="EMBL" id="KAL0425040.1"/>
    </source>
</evidence>
<dbReference type="AlphaFoldDB" id="A0AAW2V976"/>
<dbReference type="EMBL" id="JACGWJ010000004">
    <property type="protein sequence ID" value="KAL0425040.1"/>
    <property type="molecule type" value="Genomic_DNA"/>
</dbReference>
<gene>
    <name evidence="3" type="ORF">Sradi_1038800</name>
</gene>
<evidence type="ECO:0000256" key="1">
    <source>
        <dbReference type="ARBA" id="ARBA00006336"/>
    </source>
</evidence>
<dbReference type="InterPro" id="IPR000868">
    <property type="entry name" value="Isochorismatase-like_dom"/>
</dbReference>
<reference evidence="3" key="2">
    <citation type="journal article" date="2024" name="Plant">
        <title>Genomic evolution and insights into agronomic trait innovations of Sesamum species.</title>
        <authorList>
            <person name="Miao H."/>
            <person name="Wang L."/>
            <person name="Qu L."/>
            <person name="Liu H."/>
            <person name="Sun Y."/>
            <person name="Le M."/>
            <person name="Wang Q."/>
            <person name="Wei S."/>
            <person name="Zheng Y."/>
            <person name="Lin W."/>
            <person name="Duan Y."/>
            <person name="Cao H."/>
            <person name="Xiong S."/>
            <person name="Wang X."/>
            <person name="Wei L."/>
            <person name="Li C."/>
            <person name="Ma Q."/>
            <person name="Ju M."/>
            <person name="Zhao R."/>
            <person name="Li G."/>
            <person name="Mu C."/>
            <person name="Tian Q."/>
            <person name="Mei H."/>
            <person name="Zhang T."/>
            <person name="Gao T."/>
            <person name="Zhang H."/>
        </authorList>
    </citation>
    <scope>NUCLEOTIDE SEQUENCE</scope>
    <source>
        <strain evidence="3">G02</strain>
    </source>
</reference>
<protein>
    <submittedName>
        <fullName evidence="3">Inactive nicotinamidase</fullName>
    </submittedName>
</protein>
<dbReference type="PANTHER" id="PTHR47044">
    <property type="entry name" value="OS02G0276400 PROTEIN"/>
    <property type="match status" value="1"/>
</dbReference>